<dbReference type="GO" id="GO:0000271">
    <property type="term" value="P:polysaccharide biosynthetic process"/>
    <property type="evidence" value="ECO:0007669"/>
    <property type="project" value="TreeGrafter"/>
</dbReference>
<dbReference type="KEGG" id="pgb:H744_1c0469"/>
<evidence type="ECO:0000256" key="1">
    <source>
        <dbReference type="ARBA" id="ARBA00022898"/>
    </source>
</evidence>
<dbReference type="Gene3D" id="3.90.1150.10">
    <property type="entry name" value="Aspartate Aminotransferase, domain 1"/>
    <property type="match status" value="1"/>
</dbReference>
<dbReference type="PANTHER" id="PTHR30244">
    <property type="entry name" value="TRANSAMINASE"/>
    <property type="match status" value="1"/>
</dbReference>
<keyword evidence="6" id="KW-0032">Aminotransferase</keyword>
<dbReference type="GO" id="GO:0030170">
    <property type="term" value="F:pyridoxal phosphate binding"/>
    <property type="evidence" value="ECO:0007669"/>
    <property type="project" value="TreeGrafter"/>
</dbReference>
<dbReference type="PIRSF" id="PIRSF000390">
    <property type="entry name" value="PLP_StrS"/>
    <property type="match status" value="1"/>
</dbReference>
<dbReference type="Gene3D" id="3.40.640.10">
    <property type="entry name" value="Type I PLP-dependent aspartate aminotransferase-like (Major domain)"/>
    <property type="match status" value="1"/>
</dbReference>
<dbReference type="AlphaFoldDB" id="A0A0C5WK51"/>
<feature type="modified residue" description="N6-(pyridoxal phosphate)lysine" evidence="4">
    <location>
        <position position="190"/>
    </location>
</feature>
<evidence type="ECO:0000256" key="5">
    <source>
        <dbReference type="RuleBase" id="RU004508"/>
    </source>
</evidence>
<evidence type="ECO:0000313" key="6">
    <source>
        <dbReference type="EMBL" id="AJR05494.1"/>
    </source>
</evidence>
<keyword evidence="6" id="KW-0808">Transferase</keyword>
<dbReference type="Pfam" id="PF01041">
    <property type="entry name" value="DegT_DnrJ_EryC1"/>
    <property type="match status" value="1"/>
</dbReference>
<keyword evidence="7" id="KW-1185">Reference proteome</keyword>
<comment type="similarity">
    <text evidence="2 5">Belongs to the DegT/DnrJ/EryC1 family.</text>
</comment>
<dbReference type="PANTHER" id="PTHR30244:SF34">
    <property type="entry name" value="DTDP-4-AMINO-4,6-DIDEOXYGALACTOSE TRANSAMINASE"/>
    <property type="match status" value="1"/>
</dbReference>
<feature type="active site" description="Proton acceptor" evidence="3">
    <location>
        <position position="190"/>
    </location>
</feature>
<reference evidence="6 7" key="1">
    <citation type="submission" date="2013-05" db="EMBL/GenBank/DDBJ databases">
        <title>Complete genome sequence of the lipase-producing bacterium Photobacterium gaetbulicola Gung47.</title>
        <authorList>
            <person name="Kim Y.-O."/>
        </authorList>
    </citation>
    <scope>NUCLEOTIDE SEQUENCE [LARGE SCALE GENOMIC DNA]</scope>
    <source>
        <strain evidence="6 7">Gung47</strain>
    </source>
</reference>
<dbReference type="CDD" id="cd00616">
    <property type="entry name" value="AHBA_syn"/>
    <property type="match status" value="1"/>
</dbReference>
<evidence type="ECO:0000313" key="7">
    <source>
        <dbReference type="Proteomes" id="UP000032303"/>
    </source>
</evidence>
<dbReference type="PATRIC" id="fig|658445.3.peg.512"/>
<dbReference type="OrthoDB" id="9804264at2"/>
<protein>
    <submittedName>
        <fullName evidence="6">Putative DegT/DnrJ/EryC1/StrS aminotransferase</fullName>
    </submittedName>
</protein>
<dbReference type="InterPro" id="IPR015421">
    <property type="entry name" value="PyrdxlP-dep_Trfase_major"/>
</dbReference>
<dbReference type="EMBL" id="CP005973">
    <property type="protein sequence ID" value="AJR05494.1"/>
    <property type="molecule type" value="Genomic_DNA"/>
</dbReference>
<dbReference type="InterPro" id="IPR000653">
    <property type="entry name" value="DegT/StrS_aminotransferase"/>
</dbReference>
<dbReference type="InterPro" id="IPR015422">
    <property type="entry name" value="PyrdxlP-dep_Trfase_small"/>
</dbReference>
<evidence type="ECO:0000256" key="2">
    <source>
        <dbReference type="ARBA" id="ARBA00037999"/>
    </source>
</evidence>
<proteinExistence type="inferred from homology"/>
<evidence type="ECO:0000256" key="4">
    <source>
        <dbReference type="PIRSR" id="PIRSR000390-2"/>
    </source>
</evidence>
<accession>A0A0C5WK51</accession>
<keyword evidence="1 4" id="KW-0663">Pyridoxal phosphate</keyword>
<dbReference type="GO" id="GO:0008483">
    <property type="term" value="F:transaminase activity"/>
    <property type="evidence" value="ECO:0007669"/>
    <property type="project" value="UniProtKB-KW"/>
</dbReference>
<sequence length="397" mass="43748">MIDYRFSSNDFPSWPVWDNSEESALANALQSGFWAGSRAENIKLFPERFSSYQNADYGIALANGTVTLESALIALGIGEGDEVIVPAITFVATASAVLRVNAVPVIVDVDEDTYCICPKKVDEAITPKTKAIIAVHVAGTMCDMDSLLQISRTRKLALIEDCAHAHGSRWKGRGAGSLGELGSFSFQHSKLMSSGEGGALISNHKELLNKAWDYANCGREGVKGTYHHPIVGTNARITEWQAAILNSQLERYPEQFEKRLQAASFLDKRLAGIKGVKPQKNAEGSEQRAYYCYIFELDLDLLGEEARQHMFEVLSQAKVPLSLAYPSLNDLDVFKNTAFEPTIRREIDASRFETPIAQKVSAQTIWLHHAALLADEEVLEKLVLLIEKAVSTLRGNS</sequence>
<dbReference type="Proteomes" id="UP000032303">
    <property type="component" value="Chromosome 1"/>
</dbReference>
<dbReference type="HOGENOM" id="CLU_033332_7_1_6"/>
<name>A0A0C5WK51_9GAMM</name>
<evidence type="ECO:0000256" key="3">
    <source>
        <dbReference type="PIRSR" id="PIRSR000390-1"/>
    </source>
</evidence>
<dbReference type="InterPro" id="IPR015424">
    <property type="entry name" value="PyrdxlP-dep_Trfase"/>
</dbReference>
<dbReference type="SUPFAM" id="SSF53383">
    <property type="entry name" value="PLP-dependent transferases"/>
    <property type="match status" value="1"/>
</dbReference>
<gene>
    <name evidence="6" type="ORF">H744_1c0469</name>
</gene>
<dbReference type="STRING" id="658445.H744_1c0469"/>
<organism evidence="6 7">
    <name type="scientific">Photobacterium gaetbulicola Gung47</name>
    <dbReference type="NCBI Taxonomy" id="658445"/>
    <lineage>
        <taxon>Bacteria</taxon>
        <taxon>Pseudomonadati</taxon>
        <taxon>Pseudomonadota</taxon>
        <taxon>Gammaproteobacteria</taxon>
        <taxon>Vibrionales</taxon>
        <taxon>Vibrionaceae</taxon>
        <taxon>Photobacterium</taxon>
    </lineage>
</organism>